<dbReference type="Pfam" id="PF12111">
    <property type="entry name" value="PNPase_C"/>
    <property type="match status" value="1"/>
</dbReference>
<feature type="binding site" evidence="16">
    <location>
        <position position="407"/>
    </location>
    <ligand>
        <name>Zn(2+)</name>
        <dbReference type="ChEBI" id="CHEBI:29105"/>
        <note>ligand shared between dimeric partners</note>
    </ligand>
</feature>
<feature type="domain" description="S1 motif" evidence="18">
    <location>
        <begin position="39"/>
        <end position="119"/>
    </location>
</feature>
<reference evidence="19 20" key="1">
    <citation type="submission" date="2019-09" db="EMBL/GenBank/DDBJ databases">
        <authorList>
            <person name="Li Y."/>
        </authorList>
    </citation>
    <scope>NUCLEOTIDE SEQUENCE [LARGE SCALE GENOMIC DNA]</scope>
    <source>
        <strain evidence="19 20">L3-3HA</strain>
    </source>
</reference>
<feature type="region of interest" description="Disordered" evidence="17">
    <location>
        <begin position="866"/>
        <end position="1242"/>
    </location>
</feature>
<comment type="cofactor">
    <cofactor evidence="16">
        <name>Zn(2+)</name>
        <dbReference type="ChEBI" id="CHEBI:29105"/>
    </cofactor>
    <text evidence="16">Binds 2 Zn(2+) ions per homotetramer.</text>
</comment>
<evidence type="ECO:0000256" key="7">
    <source>
        <dbReference type="ARBA" id="ARBA00022722"/>
    </source>
</evidence>
<dbReference type="GO" id="GO:0006402">
    <property type="term" value="P:mRNA catabolic process"/>
    <property type="evidence" value="ECO:0007669"/>
    <property type="project" value="UniProtKB-UniRule"/>
</dbReference>
<dbReference type="GO" id="GO:0006364">
    <property type="term" value="P:rRNA processing"/>
    <property type="evidence" value="ECO:0007669"/>
    <property type="project" value="UniProtKB-UniRule"/>
</dbReference>
<keyword evidence="6 16" id="KW-0819">tRNA processing</keyword>
<dbReference type="PANTHER" id="PTHR30001">
    <property type="entry name" value="RIBONUCLEASE"/>
    <property type="match status" value="1"/>
</dbReference>
<sequence length="1242" mass="136253">MKRMLINATQQEELRVALVDGQRLYDLDIESPGHEQKKANIYKGKITRIEPSLEAAFVDYGAERHGFLPLKEIAREYFPSNYSSHGRPNIKDVLREGQEVIVQVDKEERGNKGAALTTFISLAGSYLVLMPNNPRAGGISRRIEGDDRTELKEALGSLQLPDGMGLIVRTAGVGKSADALQWDLAFRLKHWDAIKKAAEGRPAPFLIHQESNVIVRAFRDYLRPDIGEILIDNPKVLELAKEHIAALGRPDFSSKIKFYSGEIPLFSHYQIESQIESAFQREVRLPSGGSIVIDSTEALTAIDINSARATRGGDIEETAFNTNLEAADEIARQLRLRDLGGLIVIDFIDMTPVRHQREVENRVRDAVRQDRARIQIGRISRFGLLEMSRQRLSPSLGESSHHVCPRCSGTGTIRDNESLSLSILRLIEEEALKENTQEVHAIVPAPIASYLLNEKREAVNAIEKRQGGVRAIIVPSDRMETPHYSVQRVRKGEEKPMLSYLLPQMHEAENALPQEELPGERKRPEQPALATFIMPDAPPVETPQPAPAEPAAAAPAQPGFFSRLFSALKGIAAAPEKSASQQEETEPAGSASEEQTPRPERRPQRRQSNARRDRNNRDNREPRENRDARDNRDTRENRDTRDNRDVRDNREEQRNRRRQPQNNVVDERSADIETTDSEKTLRDEQPRREPRPERQRRRQDDKRQAPQEAKTQGNVAEEDAVDSSAAEQEQPVQVMPRRQRRQLTQRIRGDVAPVENVSQADTDVRTLPAPVQPTANVSEPAQSDDQAQDNNRNSGENGMPRRSRRSPRHLRVSGQRRRRYRDERYPTQSPMPLEQASASPEMASGKVWISYPVTQQQADIAPVAQPSVIAQEEEHDSQFSALSSAIPEHFIEAEPEDDIDYEEDDIAQDAPISVQEPEQPQNAAAQPAAEIAAGSSSPVAAPQPLDEEGREEAAAATVVPSQPVAAPAVTTAEQPAEIVAQPETAAEQPAEIVAQPETAAEQPAEIVAQPETAAEQPAEVVAQPETAAEQPAEVAAQPETAAEQPAEVVAQPETTAEQPAEVVAQPETTAEQPAEVVAQPETAAEQPAEVVAQPETAVEQPAEVVAQPETAAEQPAEVAAQPETAVEQPAEVVAQPETSAGQPAEVAAQPETTVEQPAETVAQTATAAEQPAEIVAQPAAERSNGAASAPMTKAPAPAYVPDAMQQSEWQRPAWHFSGKGSAGGHSAENQSSAPATRPSSAE</sequence>
<comment type="function">
    <text evidence="16">Endoribonuclease that plays a central role in RNA processing and decay. Required for the maturation of 5S and 16S rRNAs and the majority of tRNAs. Also involved in the degradation of most mRNAs.</text>
</comment>
<feature type="compositionally biased region" description="Basic residues" evidence="17">
    <location>
        <begin position="801"/>
        <end position="819"/>
    </location>
</feature>
<keyword evidence="4 16" id="KW-0997">Cell inner membrane</keyword>
<keyword evidence="20" id="KW-1185">Reference proteome</keyword>
<evidence type="ECO:0000313" key="19">
    <source>
        <dbReference type="EMBL" id="KAA9001193.1"/>
    </source>
</evidence>
<dbReference type="GO" id="GO:0008033">
    <property type="term" value="P:tRNA processing"/>
    <property type="evidence" value="ECO:0007669"/>
    <property type="project" value="UniProtKB-UniRule"/>
</dbReference>
<evidence type="ECO:0000256" key="2">
    <source>
        <dbReference type="ARBA" id="ARBA00022475"/>
    </source>
</evidence>
<keyword evidence="14 16" id="KW-0694">RNA-binding</keyword>
<dbReference type="EMBL" id="VYKJ01000003">
    <property type="protein sequence ID" value="KAA9001193.1"/>
    <property type="molecule type" value="Genomic_DNA"/>
</dbReference>
<keyword evidence="5 16" id="KW-0698">rRNA processing</keyword>
<dbReference type="InterPro" id="IPR003029">
    <property type="entry name" value="S1_domain"/>
</dbReference>
<evidence type="ECO:0000256" key="8">
    <source>
        <dbReference type="ARBA" id="ARBA00022723"/>
    </source>
</evidence>
<feature type="compositionally biased region" description="Pro residues" evidence="17">
    <location>
        <begin position="536"/>
        <end position="548"/>
    </location>
</feature>
<dbReference type="GO" id="GO:0000287">
    <property type="term" value="F:magnesium ion binding"/>
    <property type="evidence" value="ECO:0007669"/>
    <property type="project" value="UniProtKB-UniRule"/>
</dbReference>
<name>A0A5J5G3G3_9GAMM</name>
<dbReference type="EC" id="3.1.26.12" evidence="16"/>
<dbReference type="InterPro" id="IPR012340">
    <property type="entry name" value="NA-bd_OB-fold"/>
</dbReference>
<gene>
    <name evidence="16" type="primary">rne</name>
    <name evidence="19" type="ORF">FJU30_08085</name>
</gene>
<feature type="region of interest" description="Disordered" evidence="17">
    <location>
        <begin position="573"/>
        <end position="839"/>
    </location>
</feature>
<feature type="compositionally biased region" description="Low complexity" evidence="17">
    <location>
        <begin position="1105"/>
        <end position="1128"/>
    </location>
</feature>
<dbReference type="OrthoDB" id="9804278at2"/>
<evidence type="ECO:0000256" key="12">
    <source>
        <dbReference type="ARBA" id="ARBA00022833"/>
    </source>
</evidence>
<keyword evidence="7 16" id="KW-0540">Nuclease</keyword>
<accession>A0A5J5G3G3</accession>
<dbReference type="FunFam" id="2.40.50.140:FF:000040">
    <property type="entry name" value="Ribonuclease E"/>
    <property type="match status" value="1"/>
</dbReference>
<evidence type="ECO:0000256" key="5">
    <source>
        <dbReference type="ARBA" id="ARBA00022552"/>
    </source>
</evidence>
<dbReference type="InterPro" id="IPR028878">
    <property type="entry name" value="RNase_E"/>
</dbReference>
<dbReference type="Pfam" id="PF20833">
    <property type="entry name" value="RNase_E_G_Thio"/>
    <property type="match status" value="1"/>
</dbReference>
<evidence type="ECO:0000256" key="15">
    <source>
        <dbReference type="ARBA" id="ARBA00023136"/>
    </source>
</evidence>
<dbReference type="Gene3D" id="3.40.1260.20">
    <property type="entry name" value="Ribonuclease E, catalytic domain"/>
    <property type="match status" value="1"/>
</dbReference>
<evidence type="ECO:0000256" key="3">
    <source>
        <dbReference type="ARBA" id="ARBA00022490"/>
    </source>
</evidence>
<evidence type="ECO:0000256" key="10">
    <source>
        <dbReference type="ARBA" id="ARBA00022759"/>
    </source>
</evidence>
<keyword evidence="2 16" id="KW-1003">Cell membrane</keyword>
<dbReference type="Pfam" id="PF10150">
    <property type="entry name" value="RNase_E_G"/>
    <property type="match status" value="1"/>
</dbReference>
<dbReference type="PANTHER" id="PTHR30001:SF1">
    <property type="entry name" value="RIBONUCLEASE E_G-LIKE PROTEIN, CHLOROPLASTIC"/>
    <property type="match status" value="1"/>
</dbReference>
<keyword evidence="11 16" id="KW-0378">Hydrolase</keyword>
<feature type="region of interest" description="Disordered" evidence="17">
    <location>
        <begin position="535"/>
        <end position="554"/>
    </location>
</feature>
<feature type="binding site" evidence="16">
    <location>
        <position position="303"/>
    </location>
    <ligand>
        <name>Mg(2+)</name>
        <dbReference type="ChEBI" id="CHEBI:18420"/>
        <note>catalytic</note>
    </ligand>
</feature>
<evidence type="ECO:0000256" key="6">
    <source>
        <dbReference type="ARBA" id="ARBA00022694"/>
    </source>
</evidence>
<dbReference type="InterPro" id="IPR021968">
    <property type="entry name" value="PNPase_C"/>
</dbReference>
<dbReference type="FunFam" id="3.40.1260.20:FF:000002">
    <property type="entry name" value="Ribonuclease E"/>
    <property type="match status" value="1"/>
</dbReference>
<proteinExistence type="inferred from homology"/>
<evidence type="ECO:0000256" key="11">
    <source>
        <dbReference type="ARBA" id="ARBA00022801"/>
    </source>
</evidence>
<feature type="compositionally biased region" description="Polar residues" evidence="17">
    <location>
        <begin position="1227"/>
        <end position="1242"/>
    </location>
</feature>
<evidence type="ECO:0000256" key="1">
    <source>
        <dbReference type="ARBA" id="ARBA00005663"/>
    </source>
</evidence>
<evidence type="ECO:0000256" key="14">
    <source>
        <dbReference type="ARBA" id="ARBA00022884"/>
    </source>
</evidence>
<dbReference type="GO" id="GO:0008995">
    <property type="term" value="F:ribonuclease E activity"/>
    <property type="evidence" value="ECO:0007669"/>
    <property type="project" value="UniProtKB-EC"/>
</dbReference>
<feature type="compositionally biased region" description="Low complexity" evidence="17">
    <location>
        <begin position="954"/>
        <end position="1053"/>
    </location>
</feature>
<evidence type="ECO:0000259" key="18">
    <source>
        <dbReference type="PROSITE" id="PS50126"/>
    </source>
</evidence>
<dbReference type="NCBIfam" id="TIGR00757">
    <property type="entry name" value="RNaseEG"/>
    <property type="match status" value="1"/>
</dbReference>
<keyword evidence="10 16" id="KW-0255">Endonuclease</keyword>
<dbReference type="InterPro" id="IPR048583">
    <property type="entry name" value="RNase_E_G_thioredoxin-like"/>
</dbReference>
<keyword evidence="12 16" id="KW-0862">Zinc</keyword>
<keyword evidence="3 16" id="KW-0963">Cytoplasm</keyword>
<keyword evidence="15 16" id="KW-0472">Membrane</keyword>
<keyword evidence="13 16" id="KW-0460">Magnesium</keyword>
<keyword evidence="16" id="KW-0820">tRNA-binding</keyword>
<comment type="cofactor">
    <cofactor evidence="16">
        <name>Mg(2+)</name>
        <dbReference type="ChEBI" id="CHEBI:18420"/>
    </cofactor>
    <text evidence="16">Binds 1 Mg(2+) ion per subunit.</text>
</comment>
<evidence type="ECO:0000256" key="4">
    <source>
        <dbReference type="ARBA" id="ARBA00022519"/>
    </source>
</evidence>
<dbReference type="AlphaFoldDB" id="A0A5J5G3G3"/>
<dbReference type="InterPro" id="IPR004659">
    <property type="entry name" value="RNase_E/G"/>
</dbReference>
<feature type="compositionally biased region" description="Low complexity" evidence="17">
    <location>
        <begin position="722"/>
        <end position="736"/>
    </location>
</feature>
<dbReference type="InterPro" id="IPR019307">
    <property type="entry name" value="RNA-bd_AU-1/RNase_E/G"/>
</dbReference>
<dbReference type="RefSeq" id="WP_150434464.1">
    <property type="nucleotide sequence ID" value="NZ_VYKJ01000003.1"/>
</dbReference>
<dbReference type="GO" id="GO:0008270">
    <property type="term" value="F:zinc ion binding"/>
    <property type="evidence" value="ECO:0007669"/>
    <property type="project" value="UniProtKB-UniRule"/>
</dbReference>
<feature type="binding site" evidence="16">
    <location>
        <position position="404"/>
    </location>
    <ligand>
        <name>Zn(2+)</name>
        <dbReference type="ChEBI" id="CHEBI:29105"/>
        <note>ligand shared between dimeric partners</note>
    </ligand>
</feature>
<comment type="catalytic activity">
    <reaction evidence="16">
        <text>Endonucleolytic cleavage of single-stranded RNA in A- and U-rich regions.</text>
        <dbReference type="EC" id="3.1.26.12"/>
    </reaction>
</comment>
<dbReference type="HAMAP" id="MF_00970">
    <property type="entry name" value="RNase_E"/>
    <property type="match status" value="1"/>
</dbReference>
<feature type="compositionally biased region" description="Polar residues" evidence="17">
    <location>
        <begin position="773"/>
        <end position="796"/>
    </location>
</feature>
<dbReference type="CDD" id="cd04453">
    <property type="entry name" value="S1_RNase_E"/>
    <property type="match status" value="1"/>
</dbReference>
<dbReference type="GO" id="GO:0009898">
    <property type="term" value="C:cytoplasmic side of plasma membrane"/>
    <property type="evidence" value="ECO:0007669"/>
    <property type="project" value="UniProtKB-UniRule"/>
</dbReference>
<evidence type="ECO:0000256" key="13">
    <source>
        <dbReference type="ARBA" id="ARBA00022842"/>
    </source>
</evidence>
<comment type="subunit">
    <text evidence="16">Component of the RNA degradosome, which is a multiprotein complex involved in RNA processing and mRNA degradation. Within the RNA degradosome, RNase E assembles into a homotetramer formed by a dimer of dimers.</text>
</comment>
<dbReference type="GO" id="GO:0005737">
    <property type="term" value="C:cytoplasm"/>
    <property type="evidence" value="ECO:0007669"/>
    <property type="project" value="UniProtKB-SubCell"/>
</dbReference>
<dbReference type="Pfam" id="PF00575">
    <property type="entry name" value="S1"/>
    <property type="match status" value="1"/>
</dbReference>
<dbReference type="NCBIfam" id="NF008074">
    <property type="entry name" value="PRK10811.1"/>
    <property type="match status" value="1"/>
</dbReference>
<evidence type="ECO:0000256" key="16">
    <source>
        <dbReference type="HAMAP-Rule" id="MF_00970"/>
    </source>
</evidence>
<keyword evidence="9 16" id="KW-0699">rRNA-binding</keyword>
<comment type="subcellular location">
    <subcellularLocation>
        <location evidence="16">Cytoplasm</location>
    </subcellularLocation>
    <subcellularLocation>
        <location evidence="16">Cell inner membrane</location>
        <topology evidence="16">Peripheral membrane protein</topology>
        <orientation evidence="16">Cytoplasmic side</orientation>
    </subcellularLocation>
</comment>
<feature type="region of interest" description="Required for zinc-mediated homotetramerization and catalytic activity" evidence="16">
    <location>
        <begin position="404"/>
        <end position="407"/>
    </location>
</feature>
<evidence type="ECO:0000256" key="17">
    <source>
        <dbReference type="SAM" id="MobiDB-lite"/>
    </source>
</evidence>
<organism evidence="19 20">
    <name type="scientific">Affinibrenneria salicis</name>
    <dbReference type="NCBI Taxonomy" id="2590031"/>
    <lineage>
        <taxon>Bacteria</taxon>
        <taxon>Pseudomonadati</taxon>
        <taxon>Pseudomonadota</taxon>
        <taxon>Gammaproteobacteria</taxon>
        <taxon>Enterobacterales</taxon>
        <taxon>Pectobacteriaceae</taxon>
        <taxon>Affinibrenneria</taxon>
    </lineage>
</organism>
<comment type="caution">
    <text evidence="19">The sequence shown here is derived from an EMBL/GenBank/DDBJ whole genome shotgun (WGS) entry which is preliminary data.</text>
</comment>
<dbReference type="GO" id="GO:0019843">
    <property type="term" value="F:rRNA binding"/>
    <property type="evidence" value="ECO:0007669"/>
    <property type="project" value="UniProtKB-KW"/>
</dbReference>
<dbReference type="Proteomes" id="UP000335415">
    <property type="component" value="Unassembled WGS sequence"/>
</dbReference>
<dbReference type="SUPFAM" id="SSF50249">
    <property type="entry name" value="Nucleic acid-binding proteins"/>
    <property type="match status" value="1"/>
</dbReference>
<feature type="compositionally biased region" description="Basic and acidic residues" evidence="17">
    <location>
        <begin position="665"/>
        <end position="705"/>
    </location>
</feature>
<feature type="compositionally biased region" description="Acidic residues" evidence="17">
    <location>
        <begin position="893"/>
        <end position="907"/>
    </location>
</feature>
<keyword evidence="8 16" id="KW-0479">Metal-binding</keyword>
<feature type="compositionally biased region" description="Low complexity" evidence="17">
    <location>
        <begin position="915"/>
        <end position="933"/>
    </location>
</feature>
<protein>
    <recommendedName>
        <fullName evidence="16">Ribonuclease E</fullName>
        <shortName evidence="16">RNase E</shortName>
        <ecNumber evidence="16">3.1.26.12</ecNumber>
    </recommendedName>
</protein>
<comment type="similarity">
    <text evidence="16">Belongs to the RNase E/G family. RNase E subfamily.</text>
</comment>
<feature type="compositionally biased region" description="Low complexity" evidence="17">
    <location>
        <begin position="1077"/>
        <end position="1095"/>
    </location>
</feature>
<feature type="binding site" evidence="16">
    <location>
        <position position="346"/>
    </location>
    <ligand>
        <name>Mg(2+)</name>
        <dbReference type="ChEBI" id="CHEBI:18420"/>
        <note>catalytic</note>
    </ligand>
</feature>
<dbReference type="GO" id="GO:0000049">
    <property type="term" value="F:tRNA binding"/>
    <property type="evidence" value="ECO:0007669"/>
    <property type="project" value="UniProtKB-KW"/>
</dbReference>
<feature type="compositionally biased region" description="Basic and acidic residues" evidence="17">
    <location>
        <begin position="610"/>
        <end position="654"/>
    </location>
</feature>
<dbReference type="SMART" id="SM00316">
    <property type="entry name" value="S1"/>
    <property type="match status" value="1"/>
</dbReference>
<dbReference type="PROSITE" id="PS50126">
    <property type="entry name" value="S1"/>
    <property type="match status" value="1"/>
</dbReference>
<feature type="compositionally biased region" description="Low complexity" evidence="17">
    <location>
        <begin position="1155"/>
        <end position="1173"/>
    </location>
</feature>
<evidence type="ECO:0000313" key="20">
    <source>
        <dbReference type="Proteomes" id="UP000335415"/>
    </source>
</evidence>
<evidence type="ECO:0000256" key="9">
    <source>
        <dbReference type="ARBA" id="ARBA00022730"/>
    </source>
</evidence>
<comment type="similarity">
    <text evidence="1">Belongs to the RNase E/G family. RNase G subfamily.</text>
</comment>
<dbReference type="Gene3D" id="2.40.50.140">
    <property type="entry name" value="Nucleic acid-binding proteins"/>
    <property type="match status" value="1"/>
</dbReference>